<protein>
    <submittedName>
        <fullName evidence="3">Efflux RND transporter periplasmic adaptor subunit</fullName>
    </submittedName>
</protein>
<dbReference type="GO" id="GO:1990281">
    <property type="term" value="C:efflux pump complex"/>
    <property type="evidence" value="ECO:0007669"/>
    <property type="project" value="TreeGrafter"/>
</dbReference>
<dbReference type="AlphaFoldDB" id="A0A6G4A3J6"/>
<dbReference type="PANTHER" id="PTHR30469">
    <property type="entry name" value="MULTIDRUG RESISTANCE PROTEIN MDTA"/>
    <property type="match status" value="1"/>
</dbReference>
<keyword evidence="2" id="KW-1133">Transmembrane helix</keyword>
<organism evidence="3">
    <name type="scientific">Paenibacillus sp. SYP-B3998</name>
    <dbReference type="NCBI Taxonomy" id="2678564"/>
    <lineage>
        <taxon>Bacteria</taxon>
        <taxon>Bacillati</taxon>
        <taxon>Bacillota</taxon>
        <taxon>Bacilli</taxon>
        <taxon>Bacillales</taxon>
        <taxon>Paenibacillaceae</taxon>
        <taxon>Paenibacillus</taxon>
    </lineage>
</organism>
<dbReference type="SUPFAM" id="SSF111369">
    <property type="entry name" value="HlyD-like secretion proteins"/>
    <property type="match status" value="1"/>
</dbReference>
<keyword evidence="2" id="KW-0812">Transmembrane</keyword>
<gene>
    <name evidence="3" type="ORF">GK047_23990</name>
</gene>
<dbReference type="RefSeq" id="WP_163952526.1">
    <property type="nucleotide sequence ID" value="NZ_JAAIKC010000013.1"/>
</dbReference>
<dbReference type="NCBIfam" id="TIGR01730">
    <property type="entry name" value="RND_mfp"/>
    <property type="match status" value="1"/>
</dbReference>
<evidence type="ECO:0000256" key="1">
    <source>
        <dbReference type="ARBA" id="ARBA00009477"/>
    </source>
</evidence>
<dbReference type="Gene3D" id="2.40.420.20">
    <property type="match status" value="1"/>
</dbReference>
<feature type="transmembrane region" description="Helical" evidence="2">
    <location>
        <begin position="20"/>
        <end position="38"/>
    </location>
</feature>
<evidence type="ECO:0000313" key="3">
    <source>
        <dbReference type="EMBL" id="NEW09043.1"/>
    </source>
</evidence>
<keyword evidence="2" id="KW-0472">Membrane</keyword>
<dbReference type="GO" id="GO:0015562">
    <property type="term" value="F:efflux transmembrane transporter activity"/>
    <property type="evidence" value="ECO:0007669"/>
    <property type="project" value="TreeGrafter"/>
</dbReference>
<dbReference type="Gene3D" id="2.40.50.100">
    <property type="match status" value="1"/>
</dbReference>
<name>A0A6G4A3J6_9BACL</name>
<dbReference type="InterPro" id="IPR006143">
    <property type="entry name" value="RND_pump_MFP"/>
</dbReference>
<comment type="similarity">
    <text evidence="1">Belongs to the membrane fusion protein (MFP) (TC 8.A.1) family.</text>
</comment>
<dbReference type="EMBL" id="JAAIKC010000013">
    <property type="protein sequence ID" value="NEW09043.1"/>
    <property type="molecule type" value="Genomic_DNA"/>
</dbReference>
<proteinExistence type="inferred from homology"/>
<reference evidence="3" key="1">
    <citation type="submission" date="2020-02" db="EMBL/GenBank/DDBJ databases">
        <authorList>
            <person name="Shen X.-R."/>
            <person name="Zhang Y.-X."/>
        </authorList>
    </citation>
    <scope>NUCLEOTIDE SEQUENCE</scope>
    <source>
        <strain evidence="3">SYP-B3998</strain>
    </source>
</reference>
<accession>A0A6G4A3J6</accession>
<sequence>MELQLEETVESRKKRKIKMIAGIFFGLLITLTLFSNTLQSITLPKVRIEKPVQGSLNHNIQGSGVLKPLDEAELKSDIGWKVKTIHVKNGDIVVKGQVLLTYESKAAERQILDEKTAHEQQKLQLEGLFAGYVEASKGGDYALISRSKRDVESLKLEMSVRERKIQALQEDLQINRQIIAPFDGIITKLNATEGLSSDVGSTVVRLSNHNKGFSLSLLLTSEQAALLHVGEKIEVEVKDPAVRVVEGEIAEIQDTESTQTGSGANQNNVVVSKSVRITVQDEALRGAERAEVRVKKSSSKEDVILVSNAAIHRDRGGEFVYVIEERKGPLGNVFRVRKTYIQIVDASENETAVQQGIFLLDEVIIESSEPLQEGNRVRLQ</sequence>
<dbReference type="PANTHER" id="PTHR30469:SF15">
    <property type="entry name" value="HLYD FAMILY OF SECRETION PROTEINS"/>
    <property type="match status" value="1"/>
</dbReference>
<comment type="caution">
    <text evidence="3">The sequence shown here is derived from an EMBL/GenBank/DDBJ whole genome shotgun (WGS) entry which is preliminary data.</text>
</comment>
<evidence type="ECO:0000256" key="2">
    <source>
        <dbReference type="SAM" id="Phobius"/>
    </source>
</evidence>